<dbReference type="RefSeq" id="XP_022482315.1">
    <property type="nucleotide sequence ID" value="XM_022637829.1"/>
</dbReference>
<evidence type="ECO:0000313" key="1">
    <source>
        <dbReference type="EMBL" id="OGE46848.1"/>
    </source>
</evidence>
<evidence type="ECO:0000313" key="2">
    <source>
        <dbReference type="Proteomes" id="UP000177622"/>
    </source>
</evidence>
<keyword evidence="2" id="KW-1185">Reference proteome</keyword>
<comment type="caution">
    <text evidence="1">The sequence shown here is derived from an EMBL/GenBank/DDBJ whole genome shotgun (WGS) entry which is preliminary data.</text>
</comment>
<protein>
    <submittedName>
        <fullName evidence="1">Uncharacterized protein</fullName>
    </submittedName>
</protein>
<dbReference type="AlphaFoldDB" id="A0A1F5L0S2"/>
<name>A0A1F5L0S2_PENAI</name>
<sequence>MDAMVLVFEFGTTGRFLITQAMSILQPENTVDICQLPTSSET</sequence>
<organism evidence="1 2">
    <name type="scientific">Penicillium arizonense</name>
    <dbReference type="NCBI Taxonomy" id="1835702"/>
    <lineage>
        <taxon>Eukaryota</taxon>
        <taxon>Fungi</taxon>
        <taxon>Dikarya</taxon>
        <taxon>Ascomycota</taxon>
        <taxon>Pezizomycotina</taxon>
        <taxon>Eurotiomycetes</taxon>
        <taxon>Eurotiomycetidae</taxon>
        <taxon>Eurotiales</taxon>
        <taxon>Aspergillaceae</taxon>
        <taxon>Penicillium</taxon>
    </lineage>
</organism>
<reference evidence="1 2" key="1">
    <citation type="journal article" date="2016" name="Sci. Rep.">
        <title>Penicillium arizonense, a new, genome sequenced fungal species, reveals a high chemical diversity in secreted metabolites.</title>
        <authorList>
            <person name="Grijseels S."/>
            <person name="Nielsen J.C."/>
            <person name="Randelovic M."/>
            <person name="Nielsen J."/>
            <person name="Nielsen K.F."/>
            <person name="Workman M."/>
            <person name="Frisvad J.C."/>
        </authorList>
    </citation>
    <scope>NUCLEOTIDE SEQUENCE [LARGE SCALE GENOMIC DNA]</scope>
    <source>
        <strain evidence="1 2">CBS 141311</strain>
    </source>
</reference>
<dbReference type="EMBL" id="LXJU01000099">
    <property type="protein sequence ID" value="OGE46848.1"/>
    <property type="molecule type" value="Genomic_DNA"/>
</dbReference>
<feature type="non-terminal residue" evidence="1">
    <location>
        <position position="42"/>
    </location>
</feature>
<gene>
    <name evidence="1" type="ORF">PENARI_c099G10407</name>
</gene>
<accession>A0A1F5L0S2</accession>
<dbReference type="Proteomes" id="UP000177622">
    <property type="component" value="Unassembled WGS sequence"/>
</dbReference>
<proteinExistence type="predicted"/>
<dbReference type="GeneID" id="34582563"/>